<evidence type="ECO:0000256" key="5">
    <source>
        <dbReference type="RuleBase" id="RU003750"/>
    </source>
</evidence>
<dbReference type="PANTHER" id="PTHR10414">
    <property type="entry name" value="ETHANOLAMINEPHOSPHOTRANSFERASE"/>
    <property type="match status" value="1"/>
</dbReference>
<proteinExistence type="inferred from homology"/>
<feature type="transmembrane region" description="Helical" evidence="6">
    <location>
        <begin position="291"/>
        <end position="313"/>
    </location>
</feature>
<feature type="transmembrane region" description="Helical" evidence="6">
    <location>
        <begin position="263"/>
        <end position="279"/>
    </location>
</feature>
<evidence type="ECO:0000256" key="2">
    <source>
        <dbReference type="ARBA" id="ARBA00010441"/>
    </source>
</evidence>
<reference evidence="7" key="1">
    <citation type="submission" date="2018-07" db="EMBL/GenBank/DDBJ databases">
        <authorList>
            <person name="Quirk P.G."/>
            <person name="Krulwich T.A."/>
        </authorList>
    </citation>
    <scope>NUCLEOTIDE SEQUENCE</scope>
</reference>
<evidence type="ECO:0000256" key="1">
    <source>
        <dbReference type="ARBA" id="ARBA00004370"/>
    </source>
</evidence>
<comment type="similarity">
    <text evidence="2 5">Belongs to the CDP-alcohol phosphatidyltransferase class-I family.</text>
</comment>
<keyword evidence="3 5" id="KW-0808">Transferase</keyword>
<evidence type="ECO:0000313" key="7">
    <source>
        <dbReference type="EMBL" id="SSX19610.1"/>
    </source>
</evidence>
<accession>A0A336LNV5</accession>
<organism evidence="7">
    <name type="scientific">Culicoides sonorensis</name>
    <name type="common">Biting midge</name>
    <dbReference type="NCBI Taxonomy" id="179676"/>
    <lineage>
        <taxon>Eukaryota</taxon>
        <taxon>Metazoa</taxon>
        <taxon>Ecdysozoa</taxon>
        <taxon>Arthropoda</taxon>
        <taxon>Hexapoda</taxon>
        <taxon>Insecta</taxon>
        <taxon>Pterygota</taxon>
        <taxon>Neoptera</taxon>
        <taxon>Endopterygota</taxon>
        <taxon>Diptera</taxon>
        <taxon>Nematocera</taxon>
        <taxon>Chironomoidea</taxon>
        <taxon>Ceratopogonidae</taxon>
        <taxon>Ceratopogoninae</taxon>
        <taxon>Culicoides</taxon>
        <taxon>Monoculicoides</taxon>
    </lineage>
</organism>
<dbReference type="GO" id="GO:0004307">
    <property type="term" value="F:ethanolaminephosphotransferase activity"/>
    <property type="evidence" value="ECO:0007669"/>
    <property type="project" value="TreeGrafter"/>
</dbReference>
<dbReference type="EMBL" id="UFQT01000093">
    <property type="protein sequence ID" value="SSX19610.1"/>
    <property type="molecule type" value="Genomic_DNA"/>
</dbReference>
<feature type="transmembrane region" description="Helical" evidence="6">
    <location>
        <begin position="148"/>
        <end position="169"/>
    </location>
</feature>
<evidence type="ECO:0000256" key="3">
    <source>
        <dbReference type="ARBA" id="ARBA00022679"/>
    </source>
</evidence>
<feature type="transmembrane region" description="Helical" evidence="6">
    <location>
        <begin position="86"/>
        <end position="104"/>
    </location>
</feature>
<dbReference type="VEuPathDB" id="VectorBase:CSON015193"/>
<dbReference type="AlphaFoldDB" id="A0A336LNV5"/>
<sequence length="388" mass="44676">MEMNYLTEEHLKGFDNYKYNARDTSPLSIYVMHPFWNRVVLLCPTWVAPNLLTFIGFLFTVLNFVLLSWYDYHFYASTTLEGTTPIPNWVWLAAAINIFLAYTLDGIDGKQARRIGLSGPLGELFDHGLDSYTAPLIPVSLYSIFGRAIASVAPLRMYYVVWTVLFSFHASHWEKYNTGVLFLPWGYDWGMWASTFMYLITWFFGFELWKQNMPFGIMPGYVMEFLLHISGLGSLPIIIYNIYMSYKDKTGKMRSTTEALRPLFSFGIFMAISLIWAHKSPTNILESHPRAVYLLSGTIFSNISCRLIVSQMSNTRCEALHWMSPILLIAMLISFMLPRLETLIVYLLLIGSTLAHWHYGTMVVQQLCVHFNRICFKVTKASSTSKDD</sequence>
<dbReference type="PANTHER" id="PTHR10414:SF71">
    <property type="entry name" value="FI05338P"/>
    <property type="match status" value="1"/>
</dbReference>
<protein>
    <submittedName>
        <fullName evidence="7">CSON015193 protein</fullName>
    </submittedName>
</protein>
<dbReference type="InterPro" id="IPR043130">
    <property type="entry name" value="CDP-OH_PTrfase_TM_dom"/>
</dbReference>
<comment type="subcellular location">
    <subcellularLocation>
        <location evidence="1">Membrane</location>
    </subcellularLocation>
</comment>
<dbReference type="PIRSF" id="PIRSF015665">
    <property type="entry name" value="CHOPT"/>
    <property type="match status" value="1"/>
</dbReference>
<feature type="transmembrane region" description="Helical" evidence="6">
    <location>
        <begin position="39"/>
        <end position="66"/>
    </location>
</feature>
<keyword evidence="6" id="KW-1133">Transmembrane helix</keyword>
<evidence type="ECO:0000256" key="6">
    <source>
        <dbReference type="SAM" id="Phobius"/>
    </source>
</evidence>
<dbReference type="PROSITE" id="PS00379">
    <property type="entry name" value="CDP_ALCOHOL_P_TRANSF"/>
    <property type="match status" value="1"/>
</dbReference>
<dbReference type="GO" id="GO:0006646">
    <property type="term" value="P:phosphatidylethanolamine biosynthetic process"/>
    <property type="evidence" value="ECO:0007669"/>
    <property type="project" value="TreeGrafter"/>
</dbReference>
<gene>
    <name evidence="7" type="primary">CSON015193</name>
</gene>
<dbReference type="InterPro" id="IPR048254">
    <property type="entry name" value="CDP_ALCOHOL_P_TRANSF_CS"/>
</dbReference>
<feature type="transmembrane region" description="Helical" evidence="6">
    <location>
        <begin position="319"/>
        <end position="336"/>
    </location>
</feature>
<feature type="transmembrane region" description="Helical" evidence="6">
    <location>
        <begin position="189"/>
        <end position="209"/>
    </location>
</feature>
<name>A0A336LNV5_CULSO</name>
<dbReference type="OMA" id="RMYFILW"/>
<feature type="transmembrane region" description="Helical" evidence="6">
    <location>
        <begin position="343"/>
        <end position="359"/>
    </location>
</feature>
<keyword evidence="4 6" id="KW-0472">Membrane</keyword>
<dbReference type="GO" id="GO:0005794">
    <property type="term" value="C:Golgi apparatus"/>
    <property type="evidence" value="ECO:0007669"/>
    <property type="project" value="TreeGrafter"/>
</dbReference>
<dbReference type="Pfam" id="PF01066">
    <property type="entry name" value="CDP-OH_P_transf"/>
    <property type="match status" value="1"/>
</dbReference>
<keyword evidence="6" id="KW-0812">Transmembrane</keyword>
<evidence type="ECO:0000256" key="4">
    <source>
        <dbReference type="ARBA" id="ARBA00023136"/>
    </source>
</evidence>
<dbReference type="Gene3D" id="1.20.120.1760">
    <property type="match status" value="1"/>
</dbReference>
<dbReference type="InterPro" id="IPR014472">
    <property type="entry name" value="CHOPT"/>
</dbReference>
<dbReference type="FunFam" id="1.20.120.1760:FF:000016">
    <property type="entry name" value="ethanolaminephosphotransferase 1"/>
    <property type="match status" value="1"/>
</dbReference>
<dbReference type="GO" id="GO:0005789">
    <property type="term" value="C:endoplasmic reticulum membrane"/>
    <property type="evidence" value="ECO:0007669"/>
    <property type="project" value="TreeGrafter"/>
</dbReference>
<feature type="transmembrane region" description="Helical" evidence="6">
    <location>
        <begin position="221"/>
        <end position="243"/>
    </location>
</feature>
<dbReference type="InterPro" id="IPR000462">
    <property type="entry name" value="CDP-OH_P_trans"/>
</dbReference>